<dbReference type="Gene3D" id="1.25.40.10">
    <property type="entry name" value="Tetratricopeptide repeat domain"/>
    <property type="match status" value="2"/>
</dbReference>
<comment type="caution">
    <text evidence="2">The sequence shown here is derived from an EMBL/GenBank/DDBJ whole genome shotgun (WGS) entry which is preliminary data.</text>
</comment>
<evidence type="ECO:0000313" key="2">
    <source>
        <dbReference type="EMBL" id="RUQ88211.1"/>
    </source>
</evidence>
<dbReference type="AlphaFoldDB" id="A0A3S0WRQ3"/>
<sequence>MNEHRKQNESEGKPGEFSNSNTIQILHAATRTHTHYPQTPFSAKECLTFAEEAFSRKNFSVAVRWYALVLFAEPLNKFVLSRSTECFLHLNQAHLAVTSYLTLIRLAFLQNEFEQVKQYMLQILTIDPNYQFHAEISEPLIEHFLELASEKFTAQDYDQAIHYYDFILKLDSIHFDALLGRAYCNYEKQNFAAIIDSCLILLKLISEGMILTEEENIDEDEDQLSNVLELLSDSYLKLKQFTNALTYCKKAIESDPQEIEYKERLAECYFELKEYQNCIAQCNLILQEQNTNRRALMYRTFSFLKTYEEILKKAEPKKSKAQTAEIFEKAREDFTHLLSLSISKDVLMISSRFFLQEKYFDWAHKMAEKLLQVDFQNSVGQVVSSITTSHLKKINTIKTLEAIAANPATNLREILSILTFFIDQGCRIEAKAIINNLEINARELQIFNTPEGRLELDCFLRVKKEYQSLQTKQLAFFASKALSQTDVVVMTENNNAGKSLT</sequence>
<dbReference type="SMART" id="SM00028">
    <property type="entry name" value="TPR"/>
    <property type="match status" value="4"/>
</dbReference>
<feature type="repeat" description="TPR" evidence="1">
    <location>
        <begin position="225"/>
        <end position="258"/>
    </location>
</feature>
<protein>
    <submittedName>
        <fullName evidence="2">Tetratricopeptide repeat protein</fullName>
    </submittedName>
</protein>
<dbReference type="SUPFAM" id="SSF48452">
    <property type="entry name" value="TPR-like"/>
    <property type="match status" value="1"/>
</dbReference>
<dbReference type="Proteomes" id="UP000288012">
    <property type="component" value="Unassembled WGS sequence"/>
</dbReference>
<dbReference type="Pfam" id="PF13432">
    <property type="entry name" value="TPR_16"/>
    <property type="match status" value="1"/>
</dbReference>
<name>A0A3S0WRQ3_9GAMM</name>
<reference evidence="2 3" key="1">
    <citation type="submission" date="2018-12" db="EMBL/GenBank/DDBJ databases">
        <title>Legionella sp,whole genome shotgun sequence.</title>
        <authorList>
            <person name="Wu H."/>
        </authorList>
    </citation>
    <scope>NUCLEOTIDE SEQUENCE [LARGE SCALE GENOMIC DNA]</scope>
    <source>
        <strain evidence="3">km714</strain>
    </source>
</reference>
<dbReference type="EMBL" id="RZGR01000014">
    <property type="protein sequence ID" value="RUQ88211.1"/>
    <property type="molecule type" value="Genomic_DNA"/>
</dbReference>
<dbReference type="InterPro" id="IPR011990">
    <property type="entry name" value="TPR-like_helical_dom_sf"/>
</dbReference>
<keyword evidence="1" id="KW-0802">TPR repeat</keyword>
<evidence type="ECO:0000256" key="1">
    <source>
        <dbReference type="PROSITE-ProRule" id="PRU00339"/>
    </source>
</evidence>
<proteinExistence type="predicted"/>
<dbReference type="Pfam" id="PF13181">
    <property type="entry name" value="TPR_8"/>
    <property type="match status" value="1"/>
</dbReference>
<dbReference type="InterPro" id="IPR019734">
    <property type="entry name" value="TPR_rpt"/>
</dbReference>
<dbReference type="PROSITE" id="PS50005">
    <property type="entry name" value="TPR"/>
    <property type="match status" value="1"/>
</dbReference>
<gene>
    <name evidence="2" type="ORF">EKM59_05925</name>
</gene>
<keyword evidence="3" id="KW-1185">Reference proteome</keyword>
<dbReference type="RefSeq" id="WP_127111256.1">
    <property type="nucleotide sequence ID" value="NZ_RZGR01000014.1"/>
</dbReference>
<accession>A0A3S0WRQ3</accession>
<organism evidence="2 3">
    <name type="scientific">Legionella septentrionalis</name>
    <dbReference type="NCBI Taxonomy" id="2498109"/>
    <lineage>
        <taxon>Bacteria</taxon>
        <taxon>Pseudomonadati</taxon>
        <taxon>Pseudomonadota</taxon>
        <taxon>Gammaproteobacteria</taxon>
        <taxon>Legionellales</taxon>
        <taxon>Legionellaceae</taxon>
        <taxon>Legionella</taxon>
    </lineage>
</organism>
<evidence type="ECO:0000313" key="3">
    <source>
        <dbReference type="Proteomes" id="UP000288012"/>
    </source>
</evidence>